<dbReference type="AlphaFoldDB" id="A0A379MTP8"/>
<dbReference type="RefSeq" id="WP_027289992.1">
    <property type="nucleotide sequence ID" value="NZ_UGVL01000001.1"/>
</dbReference>
<evidence type="ECO:0000313" key="2">
    <source>
        <dbReference type="Proteomes" id="UP000255233"/>
    </source>
</evidence>
<dbReference type="EMBL" id="UGVL01000001">
    <property type="protein sequence ID" value="SUE34290.1"/>
    <property type="molecule type" value="Genomic_DNA"/>
</dbReference>
<proteinExistence type="predicted"/>
<accession>A0A379MTP8</accession>
<name>A0A379MTP8_9BACT</name>
<organism evidence="1 2">
    <name type="scientific">Rikenella microfusus</name>
    <dbReference type="NCBI Taxonomy" id="28139"/>
    <lineage>
        <taxon>Bacteria</taxon>
        <taxon>Pseudomonadati</taxon>
        <taxon>Bacteroidota</taxon>
        <taxon>Bacteroidia</taxon>
        <taxon>Bacteroidales</taxon>
        <taxon>Rikenellaceae</taxon>
        <taxon>Rikenella</taxon>
    </lineage>
</organism>
<keyword evidence="2" id="KW-1185">Reference proteome</keyword>
<sequence>MILYPANSEDDFVILNGIGYARAHHYDHVQIMETCDFASIPADEPVAIIGHGEPPEVIEGGTVLEPTLAEKMPWEVGSMLDSGKYQKKAPILLISCSAGVSSKQESKDSFVHLLAAEFPGVAVTGKRGIALFGEAIPDTVIAPLKSKEFTAAEITIRDTLGFNRPASQIDWGDPFPVQAGIEDRADFVYNHPKLANLYKKLREMAENNGYILPPPADELTYIANE</sequence>
<reference evidence="1 2" key="1">
    <citation type="submission" date="2018-06" db="EMBL/GenBank/DDBJ databases">
        <authorList>
            <consortium name="Pathogen Informatics"/>
            <person name="Doyle S."/>
        </authorList>
    </citation>
    <scope>NUCLEOTIDE SEQUENCE [LARGE SCALE GENOMIC DNA]</scope>
    <source>
        <strain evidence="1 2">NCTC11190</strain>
    </source>
</reference>
<evidence type="ECO:0000313" key="1">
    <source>
        <dbReference type="EMBL" id="SUE34290.1"/>
    </source>
</evidence>
<gene>
    <name evidence="1" type="ORF">NCTC11190_01511</name>
</gene>
<protein>
    <submittedName>
        <fullName evidence="1">Uncharacterized protein</fullName>
    </submittedName>
</protein>
<dbReference type="Proteomes" id="UP000255233">
    <property type="component" value="Unassembled WGS sequence"/>
</dbReference>